<evidence type="ECO:0000313" key="6">
    <source>
        <dbReference type="RefSeq" id="XP_013856107.1"/>
    </source>
</evidence>
<dbReference type="InParanoid" id="A0A2I4AKU6"/>
<feature type="domain" description="VWFD" evidence="4">
    <location>
        <begin position="14"/>
        <end position="210"/>
    </location>
</feature>
<dbReference type="InterPro" id="IPR050780">
    <property type="entry name" value="Mucin_vWF_Thrombospondin_sf"/>
</dbReference>
<dbReference type="STRING" id="52670.A0A2I4AKU6"/>
<evidence type="ECO:0000259" key="4">
    <source>
        <dbReference type="PROSITE" id="PS51233"/>
    </source>
</evidence>
<evidence type="ECO:0000256" key="1">
    <source>
        <dbReference type="ARBA" id="ARBA00023157"/>
    </source>
</evidence>
<name>A0A2I4AKU6_AUSLI</name>
<keyword evidence="1" id="KW-1015">Disulfide bond</keyword>
<dbReference type="Pfam" id="PF00094">
    <property type="entry name" value="VWD"/>
    <property type="match status" value="2"/>
</dbReference>
<dbReference type="OrthoDB" id="8446575at2759"/>
<dbReference type="Proteomes" id="UP000192220">
    <property type="component" value="Unplaced"/>
</dbReference>
<feature type="compositionally biased region" description="Acidic residues" evidence="3">
    <location>
        <begin position="82"/>
        <end position="94"/>
    </location>
</feature>
<organism evidence="5 6">
    <name type="scientific">Austrofundulus limnaeus</name>
    <name type="common">Annual killifish</name>
    <dbReference type="NCBI Taxonomy" id="52670"/>
    <lineage>
        <taxon>Eukaryota</taxon>
        <taxon>Metazoa</taxon>
        <taxon>Chordata</taxon>
        <taxon>Craniata</taxon>
        <taxon>Vertebrata</taxon>
        <taxon>Euteleostomi</taxon>
        <taxon>Actinopterygii</taxon>
        <taxon>Neopterygii</taxon>
        <taxon>Teleostei</taxon>
        <taxon>Neoteleostei</taxon>
        <taxon>Acanthomorphata</taxon>
        <taxon>Ovalentaria</taxon>
        <taxon>Atherinomorphae</taxon>
        <taxon>Cyprinodontiformes</taxon>
        <taxon>Rivulidae</taxon>
        <taxon>Austrofundulus</taxon>
    </lineage>
</organism>
<dbReference type="PANTHER" id="PTHR11339">
    <property type="entry name" value="EXTRACELLULAR MATRIX GLYCOPROTEIN RELATED"/>
    <property type="match status" value="1"/>
</dbReference>
<evidence type="ECO:0000313" key="5">
    <source>
        <dbReference type="Proteomes" id="UP000192220"/>
    </source>
</evidence>
<accession>A0A2I4AKU6</accession>
<dbReference type="GeneID" id="106511938"/>
<feature type="region of interest" description="Disordered" evidence="3">
    <location>
        <begin position="66"/>
        <end position="97"/>
    </location>
</feature>
<evidence type="ECO:0000256" key="3">
    <source>
        <dbReference type="SAM" id="MobiDB-lite"/>
    </source>
</evidence>
<dbReference type="KEGG" id="alim:106511938"/>
<dbReference type="AlphaFoldDB" id="A0A2I4AKU6"/>
<dbReference type="SMART" id="SM00216">
    <property type="entry name" value="VWD"/>
    <property type="match status" value="1"/>
</dbReference>
<dbReference type="PROSITE" id="PS51233">
    <property type="entry name" value="VWFD"/>
    <property type="match status" value="1"/>
</dbReference>
<dbReference type="RefSeq" id="XP_013856107.1">
    <property type="nucleotide sequence ID" value="XM_014000653.1"/>
</dbReference>
<protein>
    <submittedName>
        <fullName evidence="6">Zonadhesin</fullName>
    </submittedName>
</protein>
<proteinExistence type="predicted"/>
<evidence type="ECO:0000256" key="2">
    <source>
        <dbReference type="ARBA" id="ARBA00023180"/>
    </source>
</evidence>
<reference evidence="6" key="1">
    <citation type="submission" date="2025-08" db="UniProtKB">
        <authorList>
            <consortium name="RefSeq"/>
        </authorList>
    </citation>
    <scope>IDENTIFICATION</scope>
</reference>
<keyword evidence="2" id="KW-0325">Glycoprotein</keyword>
<keyword evidence="5" id="KW-1185">Reference proteome</keyword>
<sequence>MLQLKFPTCFTGFTECTVAGDPEYKTFDKMKHNFEGTHSYVLVQTKNLPSNLPEIYIEGTNVCNDHDKKNGQSSKDNVNSHDDDDDDDDDDIEEESNRSQELKIKVYNITVALKQKCKVFVNGQKMRTPVSPSPGLNIRKKSSHIYVKTDFGLTVKFGGHCKAVITLPNFYKRRVVGLCGNFDGRKGNDQIKLDGTMAHNTQEFGDSWIV</sequence>
<gene>
    <name evidence="6" type="primary">LOC106511938</name>
</gene>
<dbReference type="InterPro" id="IPR001846">
    <property type="entry name" value="VWF_type-D"/>
</dbReference>